<protein>
    <recommendedName>
        <fullName evidence="4">Sporulation initiation inhibitor protein Soj</fullName>
    </recommendedName>
</protein>
<proteinExistence type="inferred from homology"/>
<dbReference type="EMBL" id="DYXE01000094">
    <property type="protein sequence ID" value="HJH50981.1"/>
    <property type="molecule type" value="Genomic_DNA"/>
</dbReference>
<dbReference type="Pfam" id="PF13614">
    <property type="entry name" value="AAA_31"/>
    <property type="match status" value="1"/>
</dbReference>
<dbReference type="InterPro" id="IPR027417">
    <property type="entry name" value="P-loop_NTPase"/>
</dbReference>
<reference evidence="6" key="1">
    <citation type="journal article" date="2021" name="PeerJ">
        <title>Extensive microbial diversity within the chicken gut microbiome revealed by metagenomics and culture.</title>
        <authorList>
            <person name="Gilroy R."/>
            <person name="Ravi A."/>
            <person name="Getino M."/>
            <person name="Pursley I."/>
            <person name="Horton D.L."/>
            <person name="Alikhan N.F."/>
            <person name="Baker D."/>
            <person name="Gharbi K."/>
            <person name="Hall N."/>
            <person name="Watson M."/>
            <person name="Adriaenssens E.M."/>
            <person name="Foster-Nyarko E."/>
            <person name="Jarju S."/>
            <person name="Secka A."/>
            <person name="Antonio M."/>
            <person name="Oren A."/>
            <person name="Chaudhuri R.R."/>
            <person name="La Ragione R."/>
            <person name="Hildebrand F."/>
            <person name="Pallen M.J."/>
        </authorList>
    </citation>
    <scope>NUCLEOTIDE SEQUENCE</scope>
    <source>
        <strain evidence="6">USAMLcec4-12693</strain>
    </source>
</reference>
<dbReference type="SUPFAM" id="SSF52540">
    <property type="entry name" value="P-loop containing nucleoside triphosphate hydrolases"/>
    <property type="match status" value="1"/>
</dbReference>
<dbReference type="AlphaFoldDB" id="A0A9D2W0B4"/>
<comment type="subunit">
    <text evidence="3">Dimerizes in the presence of ATP but not ADP; ATP-binding is required for double-stranded (ds)DNA-binding. Interacts with DnaA.</text>
</comment>
<evidence type="ECO:0000256" key="4">
    <source>
        <dbReference type="ARBA" id="ARBA00071824"/>
    </source>
</evidence>
<dbReference type="PANTHER" id="PTHR13696">
    <property type="entry name" value="P-LOOP CONTAINING NUCLEOSIDE TRIPHOSPHATE HYDROLASE"/>
    <property type="match status" value="1"/>
</dbReference>
<dbReference type="InterPro" id="IPR050678">
    <property type="entry name" value="DNA_Partitioning_ATPase"/>
</dbReference>
<dbReference type="PANTHER" id="PTHR13696:SF99">
    <property type="entry name" value="COBYRINIC ACID AC-DIAMIDE SYNTHASE"/>
    <property type="match status" value="1"/>
</dbReference>
<gene>
    <name evidence="6" type="ORF">K8V39_12075</name>
</gene>
<comment type="similarity">
    <text evidence="1">Belongs to the ParA family.</text>
</comment>
<evidence type="ECO:0000313" key="6">
    <source>
        <dbReference type="EMBL" id="HJH50981.1"/>
    </source>
</evidence>
<reference evidence="6" key="2">
    <citation type="submission" date="2021-09" db="EMBL/GenBank/DDBJ databases">
        <authorList>
            <person name="Gilroy R."/>
        </authorList>
    </citation>
    <scope>NUCLEOTIDE SEQUENCE</scope>
    <source>
        <strain evidence="6">USAMLcec4-12693</strain>
    </source>
</reference>
<comment type="catalytic activity">
    <reaction evidence="2">
        <text>ATP + H2O = ADP + phosphate + H(+)</text>
        <dbReference type="Rhea" id="RHEA:13065"/>
        <dbReference type="ChEBI" id="CHEBI:15377"/>
        <dbReference type="ChEBI" id="CHEBI:15378"/>
        <dbReference type="ChEBI" id="CHEBI:30616"/>
        <dbReference type="ChEBI" id="CHEBI:43474"/>
        <dbReference type="ChEBI" id="CHEBI:456216"/>
    </reaction>
</comment>
<evidence type="ECO:0000256" key="2">
    <source>
        <dbReference type="ARBA" id="ARBA00049360"/>
    </source>
</evidence>
<dbReference type="Gene3D" id="3.40.50.300">
    <property type="entry name" value="P-loop containing nucleotide triphosphate hydrolases"/>
    <property type="match status" value="1"/>
</dbReference>
<feature type="domain" description="AAA" evidence="5">
    <location>
        <begin position="5"/>
        <end position="185"/>
    </location>
</feature>
<name>A0A9D2W0B4_9FIRM</name>
<dbReference type="RefSeq" id="WP_076779361.1">
    <property type="nucleotide sequence ID" value="NZ_DYXE01000094.1"/>
</dbReference>
<comment type="caution">
    <text evidence="6">The sequence shown here is derived from an EMBL/GenBank/DDBJ whole genome shotgun (WGS) entry which is preliminary data.</text>
</comment>
<evidence type="ECO:0000259" key="5">
    <source>
        <dbReference type="Pfam" id="PF13614"/>
    </source>
</evidence>
<accession>A0A9D2W0B4</accession>
<evidence type="ECO:0000256" key="1">
    <source>
        <dbReference type="ARBA" id="ARBA00006976"/>
    </source>
</evidence>
<sequence>MANCKVIAIANQKGGTGKTTTTVNLGIGLAREGKKVLLVDADPQGDLTTSLGWPEQDNLSVTLATQLEGIVADREMDSHAGILHHEEGVDLIPSNIELAGLEVMLVNAMSRELTLKNYLNEVKNGYDYVLIDCMPSLGMLTINALAASDSVIVPVQAQYLPAKGMTQLMKTIGKVQRQINPALKVDGVLLTLADMRTNLARVTAESIRQNYGRMVKVYQTVIPVGVKAAETSAAGQSIYSYDKNSTVAKAYASFTREVVRDGERQRNKIAPSRSR</sequence>
<organism evidence="6 7">
    <name type="scientific">Merdimonas faecis</name>
    <dbReference type="NCBI Taxonomy" id="1653435"/>
    <lineage>
        <taxon>Bacteria</taxon>
        <taxon>Bacillati</taxon>
        <taxon>Bacillota</taxon>
        <taxon>Clostridia</taxon>
        <taxon>Lachnospirales</taxon>
        <taxon>Lachnospiraceae</taxon>
        <taxon>Merdimonas</taxon>
    </lineage>
</organism>
<dbReference type="FunFam" id="3.40.50.300:FF:000285">
    <property type="entry name" value="Sporulation initiation inhibitor Soj"/>
    <property type="match status" value="1"/>
</dbReference>
<dbReference type="Proteomes" id="UP000813420">
    <property type="component" value="Unassembled WGS sequence"/>
</dbReference>
<evidence type="ECO:0000313" key="7">
    <source>
        <dbReference type="Proteomes" id="UP000813420"/>
    </source>
</evidence>
<dbReference type="InterPro" id="IPR025669">
    <property type="entry name" value="AAA_dom"/>
</dbReference>
<dbReference type="CDD" id="cd02042">
    <property type="entry name" value="ParAB_family"/>
    <property type="match status" value="1"/>
</dbReference>
<evidence type="ECO:0000256" key="3">
    <source>
        <dbReference type="ARBA" id="ARBA00062323"/>
    </source>
</evidence>